<dbReference type="PANTHER" id="PTHR21255:SF65">
    <property type="entry name" value="TCTEX1 DOMAIN-CONTAINING PROTEIN 2"/>
    <property type="match status" value="1"/>
</dbReference>
<evidence type="ECO:0000256" key="1">
    <source>
        <dbReference type="ARBA" id="ARBA00005361"/>
    </source>
</evidence>
<dbReference type="Proteomes" id="UP001164746">
    <property type="component" value="Chromosome 4"/>
</dbReference>
<name>A0ABY7E3X5_MYAAR</name>
<dbReference type="EMBL" id="CP111015">
    <property type="protein sequence ID" value="WAR03094.1"/>
    <property type="molecule type" value="Genomic_DNA"/>
</dbReference>
<sequence>MDKRMLTTTRAVLVVPRSASPVRQREETLDEPEESERRPSVKLTAAAMSTVLTSVNKMQMFRQRTQAAKGNITKTTPLRRFTPLEVQHELEQILESTLKGVMYDPKHASVLTMTLSDAVKSKVKSMKFPRYRLVSLVTICSQSRQSMMMGSQCVWNSGTDTYATAVYGNASLLAVATVFAVFKD</sequence>
<protein>
    <submittedName>
        <fullName evidence="3">TC1D1-like protein</fullName>
    </submittedName>
</protein>
<dbReference type="Pfam" id="PF03645">
    <property type="entry name" value="Tctex-1"/>
    <property type="match status" value="1"/>
</dbReference>
<dbReference type="InterPro" id="IPR005334">
    <property type="entry name" value="Tctex-1-like"/>
</dbReference>
<gene>
    <name evidence="3" type="ORF">MAR_009652</name>
</gene>
<proteinExistence type="inferred from homology"/>
<dbReference type="Gene3D" id="3.30.1140.40">
    <property type="entry name" value="Tctex-1"/>
    <property type="match status" value="1"/>
</dbReference>
<keyword evidence="4" id="KW-1185">Reference proteome</keyword>
<dbReference type="CDD" id="cd21451">
    <property type="entry name" value="DLC-like_TCTEX1D"/>
    <property type="match status" value="1"/>
</dbReference>
<reference evidence="3" key="1">
    <citation type="submission" date="2022-11" db="EMBL/GenBank/DDBJ databases">
        <title>Centuries of genome instability and evolution in soft-shell clam transmissible cancer (bioRxiv).</title>
        <authorList>
            <person name="Hart S.F.M."/>
            <person name="Yonemitsu M.A."/>
            <person name="Giersch R.M."/>
            <person name="Beal B.F."/>
            <person name="Arriagada G."/>
            <person name="Davis B.W."/>
            <person name="Ostrander E.A."/>
            <person name="Goff S.P."/>
            <person name="Metzger M.J."/>
        </authorList>
    </citation>
    <scope>NUCLEOTIDE SEQUENCE</scope>
    <source>
        <strain evidence="3">MELC-2E11</strain>
        <tissue evidence="3">Siphon/mantle</tissue>
    </source>
</reference>
<comment type="similarity">
    <text evidence="1">Belongs to the dynein light chain Tctex-type family.</text>
</comment>
<organism evidence="3 4">
    <name type="scientific">Mya arenaria</name>
    <name type="common">Soft-shell clam</name>
    <dbReference type="NCBI Taxonomy" id="6604"/>
    <lineage>
        <taxon>Eukaryota</taxon>
        <taxon>Metazoa</taxon>
        <taxon>Spiralia</taxon>
        <taxon>Lophotrochozoa</taxon>
        <taxon>Mollusca</taxon>
        <taxon>Bivalvia</taxon>
        <taxon>Autobranchia</taxon>
        <taxon>Heteroconchia</taxon>
        <taxon>Euheterodonta</taxon>
        <taxon>Imparidentia</taxon>
        <taxon>Neoheterodontei</taxon>
        <taxon>Myida</taxon>
        <taxon>Myoidea</taxon>
        <taxon>Myidae</taxon>
        <taxon>Mya</taxon>
    </lineage>
</organism>
<evidence type="ECO:0000313" key="4">
    <source>
        <dbReference type="Proteomes" id="UP001164746"/>
    </source>
</evidence>
<accession>A0ABY7E3X5</accession>
<dbReference type="PANTHER" id="PTHR21255">
    <property type="entry name" value="T-COMPLEX-ASSOCIATED-TESTIS-EXPRESSED 1/ DYNEIN LIGHT CHAIN"/>
    <property type="match status" value="1"/>
</dbReference>
<evidence type="ECO:0000256" key="2">
    <source>
        <dbReference type="SAM" id="MobiDB-lite"/>
    </source>
</evidence>
<evidence type="ECO:0000313" key="3">
    <source>
        <dbReference type="EMBL" id="WAR03094.1"/>
    </source>
</evidence>
<dbReference type="InterPro" id="IPR038586">
    <property type="entry name" value="Tctex-1-like_sf"/>
</dbReference>
<feature type="region of interest" description="Disordered" evidence="2">
    <location>
        <begin position="16"/>
        <end position="40"/>
    </location>
</feature>